<evidence type="ECO:0000313" key="2">
    <source>
        <dbReference type="EMBL" id="CAG9328264.1"/>
    </source>
</evidence>
<keyword evidence="1" id="KW-0812">Transmembrane</keyword>
<accession>A0AAU9JUX0</accession>
<feature type="transmembrane region" description="Helical" evidence="1">
    <location>
        <begin position="23"/>
        <end position="42"/>
    </location>
</feature>
<dbReference type="Proteomes" id="UP001162131">
    <property type="component" value="Unassembled WGS sequence"/>
</dbReference>
<sequence>MMNKKTKIKKNLRLCFLYLKSDIYYFRSLVLAFYIALGVIGYKNYTISIYENLISYSFIFKSYKDFASYIIRAF</sequence>
<keyword evidence="1" id="KW-0472">Membrane</keyword>
<comment type="caution">
    <text evidence="2">The sequence shown here is derived from an EMBL/GenBank/DDBJ whole genome shotgun (WGS) entry which is preliminary data.</text>
</comment>
<keyword evidence="3" id="KW-1185">Reference proteome</keyword>
<organism evidence="2 3">
    <name type="scientific">Blepharisma stoltei</name>
    <dbReference type="NCBI Taxonomy" id="1481888"/>
    <lineage>
        <taxon>Eukaryota</taxon>
        <taxon>Sar</taxon>
        <taxon>Alveolata</taxon>
        <taxon>Ciliophora</taxon>
        <taxon>Postciliodesmatophora</taxon>
        <taxon>Heterotrichea</taxon>
        <taxon>Heterotrichida</taxon>
        <taxon>Blepharismidae</taxon>
        <taxon>Blepharisma</taxon>
    </lineage>
</organism>
<dbReference type="EMBL" id="CAJZBQ010000045">
    <property type="protein sequence ID" value="CAG9328264.1"/>
    <property type="molecule type" value="Genomic_DNA"/>
</dbReference>
<evidence type="ECO:0000256" key="1">
    <source>
        <dbReference type="SAM" id="Phobius"/>
    </source>
</evidence>
<gene>
    <name evidence="2" type="ORF">BSTOLATCC_MIC45719</name>
</gene>
<keyword evidence="1" id="KW-1133">Transmembrane helix</keyword>
<name>A0AAU9JUX0_9CILI</name>
<dbReference type="AlphaFoldDB" id="A0AAU9JUX0"/>
<proteinExistence type="predicted"/>
<evidence type="ECO:0000313" key="3">
    <source>
        <dbReference type="Proteomes" id="UP001162131"/>
    </source>
</evidence>
<protein>
    <submittedName>
        <fullName evidence="2">Uncharacterized protein</fullName>
    </submittedName>
</protein>
<reference evidence="2" key="1">
    <citation type="submission" date="2021-09" db="EMBL/GenBank/DDBJ databases">
        <authorList>
            <consortium name="AG Swart"/>
            <person name="Singh M."/>
            <person name="Singh A."/>
            <person name="Seah K."/>
            <person name="Emmerich C."/>
        </authorList>
    </citation>
    <scope>NUCLEOTIDE SEQUENCE</scope>
    <source>
        <strain evidence="2">ATCC30299</strain>
    </source>
</reference>